<evidence type="ECO:0000313" key="2">
    <source>
        <dbReference type="EMBL" id="NHR07427.1"/>
    </source>
</evidence>
<accession>A0ABX0LJQ4</accession>
<gene>
    <name evidence="2" type="ORF">HA052_19740</name>
</gene>
<protein>
    <submittedName>
        <fullName evidence="2">Adenylosuccinate synthase</fullName>
    </submittedName>
</protein>
<sequence length="209" mass="23582">MDLTHQNLCKLAVEWLQRPSSRKGPGCVVAVSETQNAINNEIPDAIGWRPYRHGGCGATVVEVKVSRADFLADAGKPHRQAPELGMGAYRYYMAPVDLISEADLPPRWGLIEVTERGHIKVRCGHVFASNCRPEELDNQWRHEQFNVQAEISLLALALARVGDPQKFQGMLREAGNRASRLDKEVVQLRERIRVLENEKHALIRKELAF</sequence>
<keyword evidence="1" id="KW-0175">Coiled coil</keyword>
<name>A0ABX0LJQ4_9NEIS</name>
<reference evidence="2 3" key="1">
    <citation type="submission" date="2020-03" db="EMBL/GenBank/DDBJ databases">
        <title>Draft genome sequence of environmentally isolated cultures.</title>
        <authorList>
            <person name="Wilson H.S."/>
            <person name="De Leon M.E."/>
        </authorList>
    </citation>
    <scope>NUCLEOTIDE SEQUENCE [LARGE SCALE GENOMIC DNA]</scope>
    <source>
        <strain evidence="2 3">HSC-31F16</strain>
    </source>
</reference>
<evidence type="ECO:0000313" key="3">
    <source>
        <dbReference type="Proteomes" id="UP001515641"/>
    </source>
</evidence>
<evidence type="ECO:0000256" key="1">
    <source>
        <dbReference type="SAM" id="Coils"/>
    </source>
</evidence>
<feature type="coiled-coil region" evidence="1">
    <location>
        <begin position="171"/>
        <end position="205"/>
    </location>
</feature>
<comment type="caution">
    <text evidence="2">The sequence shown here is derived from an EMBL/GenBank/DDBJ whole genome shotgun (WGS) entry which is preliminary data.</text>
</comment>
<organism evidence="2 3">
    <name type="scientific">Chromobacterium fluminis</name>
    <dbReference type="NCBI Taxonomy" id="3044269"/>
    <lineage>
        <taxon>Bacteria</taxon>
        <taxon>Pseudomonadati</taxon>
        <taxon>Pseudomonadota</taxon>
        <taxon>Betaproteobacteria</taxon>
        <taxon>Neisseriales</taxon>
        <taxon>Chromobacteriaceae</taxon>
        <taxon>Chromobacterium</taxon>
    </lineage>
</organism>
<keyword evidence="3" id="KW-1185">Reference proteome</keyword>
<dbReference type="Proteomes" id="UP001515641">
    <property type="component" value="Unassembled WGS sequence"/>
</dbReference>
<dbReference type="RefSeq" id="WP_166453236.1">
    <property type="nucleotide sequence ID" value="NZ_JAAOMA010000034.1"/>
</dbReference>
<dbReference type="EMBL" id="JAAOMA010000034">
    <property type="protein sequence ID" value="NHR07427.1"/>
    <property type="molecule type" value="Genomic_DNA"/>
</dbReference>
<proteinExistence type="predicted"/>